<gene>
    <name evidence="1" type="primary">rsmI_2</name>
    <name evidence="1" type="ORF">DTO96_100817</name>
</gene>
<dbReference type="GO" id="GO:0032259">
    <property type="term" value="P:methylation"/>
    <property type="evidence" value="ECO:0007669"/>
    <property type="project" value="UniProtKB-KW"/>
</dbReference>
<dbReference type="InterPro" id="IPR014776">
    <property type="entry name" value="4pyrrole_Mease_sub2"/>
</dbReference>
<dbReference type="CDD" id="cd11649">
    <property type="entry name" value="RsmI_like"/>
    <property type="match status" value="1"/>
</dbReference>
<dbReference type="SUPFAM" id="SSF53790">
    <property type="entry name" value="Tetrapyrrole methylase"/>
    <property type="match status" value="1"/>
</dbReference>
<dbReference type="AlphaFoldDB" id="A0A345D9R0"/>
<keyword evidence="2" id="KW-1185">Reference proteome</keyword>
<dbReference type="Gene3D" id="3.30.950.10">
    <property type="entry name" value="Methyltransferase, Cobalt-precorrin-4 Transmethylase, Domain 2"/>
    <property type="match status" value="1"/>
</dbReference>
<dbReference type="KEGG" id="hyf:DTO96_100817"/>
<dbReference type="InterPro" id="IPR008189">
    <property type="entry name" value="rRNA_ssu_MeTfrase_I"/>
</dbReference>
<dbReference type="Proteomes" id="UP000252182">
    <property type="component" value="Chromosome"/>
</dbReference>
<dbReference type="EC" id="2.1.1.198" evidence="1"/>
<evidence type="ECO:0000313" key="1">
    <source>
        <dbReference type="EMBL" id="AXF85098.1"/>
    </source>
</evidence>
<keyword evidence="1" id="KW-0808">Transferase</keyword>
<keyword evidence="1" id="KW-0489">Methyltransferase</keyword>
<dbReference type="PIRSF" id="PIRSF005917">
    <property type="entry name" value="MTase_YraL"/>
    <property type="match status" value="1"/>
</dbReference>
<proteinExistence type="predicted"/>
<dbReference type="Gene3D" id="3.40.1010.10">
    <property type="entry name" value="Cobalt-precorrin-4 Transmethylase, Domain 1"/>
    <property type="match status" value="1"/>
</dbReference>
<dbReference type="PANTHER" id="PTHR46111:SF2">
    <property type="entry name" value="SAM-DEPENDENT METHYLTRANSFERASE"/>
    <property type="match status" value="1"/>
</dbReference>
<dbReference type="PANTHER" id="PTHR46111">
    <property type="entry name" value="RIBOSOMAL RNA SMALL SUBUNIT METHYLTRANSFERASE I"/>
    <property type="match status" value="1"/>
</dbReference>
<sequence>MASLTYGTLYLIPNTLGSHDTLAAVLPAEVQAIAARCTHFVVENPKVARNFLKAVGITTPLQEVSMGELNVNTPDADIKQLLTPLLAGHDVGLVSDAGCPAVADPGARLVAAAHAVGIAVQPLVGPSSILLALMGSGLNGQKFAFHGYLPIDAVQRQAELKKLESESRASQQTQMFIETPYRNMQLLEALCKTLHPQTQLCVGADLTLPTQYILTLSVAEWQKCNKNKTWPDLHKRPTLFLFLA</sequence>
<reference evidence="2" key="1">
    <citation type="submission" date="2018-07" db="EMBL/GenBank/DDBJ databases">
        <authorList>
            <person name="Kim H."/>
        </authorList>
    </citation>
    <scope>NUCLEOTIDE SEQUENCE [LARGE SCALE GENOMIC DNA]</scope>
    <source>
        <strain evidence="2">F02</strain>
    </source>
</reference>
<dbReference type="InterPro" id="IPR035996">
    <property type="entry name" value="4pyrrol_Methylase_sf"/>
</dbReference>
<dbReference type="RefSeq" id="WP_114562333.1">
    <property type="nucleotide sequence ID" value="NZ_CP031124.1"/>
</dbReference>
<dbReference type="InterPro" id="IPR014777">
    <property type="entry name" value="4pyrrole_Mease_sub1"/>
</dbReference>
<evidence type="ECO:0000313" key="2">
    <source>
        <dbReference type="Proteomes" id="UP000252182"/>
    </source>
</evidence>
<organism evidence="1 2">
    <name type="scientific">Ephemeroptericola cinctiostellae</name>
    <dbReference type="NCBI Taxonomy" id="2268024"/>
    <lineage>
        <taxon>Bacteria</taxon>
        <taxon>Pseudomonadati</taxon>
        <taxon>Pseudomonadota</taxon>
        <taxon>Betaproteobacteria</taxon>
        <taxon>Burkholderiales</taxon>
        <taxon>Burkholderiaceae</taxon>
        <taxon>Ephemeroptericola</taxon>
    </lineage>
</organism>
<protein>
    <submittedName>
        <fullName evidence="1">Ribosomal RNA small subunit methyltransferase I</fullName>
        <ecNumber evidence="1">2.1.1.198</ecNumber>
    </submittedName>
</protein>
<name>A0A345D9R0_9BURK</name>
<dbReference type="GO" id="GO:0008168">
    <property type="term" value="F:methyltransferase activity"/>
    <property type="evidence" value="ECO:0007669"/>
    <property type="project" value="UniProtKB-KW"/>
</dbReference>
<accession>A0A345D9R0</accession>
<dbReference type="EMBL" id="CP031124">
    <property type="protein sequence ID" value="AXF85098.1"/>
    <property type="molecule type" value="Genomic_DNA"/>
</dbReference>
<dbReference type="OrthoDB" id="7061662at2"/>